<keyword evidence="6" id="KW-1185">Reference proteome</keyword>
<protein>
    <submittedName>
        <fullName evidence="5">Uncharacterized protein</fullName>
    </submittedName>
</protein>
<dbReference type="InterPro" id="IPR004875">
    <property type="entry name" value="DDE_SF_endonuclease_dom"/>
</dbReference>
<dbReference type="Gene3D" id="1.10.10.60">
    <property type="entry name" value="Homeodomain-like"/>
    <property type="match status" value="1"/>
</dbReference>
<dbReference type="EMBL" id="JAJSOF020000042">
    <property type="protein sequence ID" value="KAJ4425599.1"/>
    <property type="molecule type" value="Genomic_DNA"/>
</dbReference>
<evidence type="ECO:0000259" key="4">
    <source>
        <dbReference type="Pfam" id="PF05225"/>
    </source>
</evidence>
<evidence type="ECO:0000313" key="6">
    <source>
        <dbReference type="Proteomes" id="UP001148838"/>
    </source>
</evidence>
<comment type="caution">
    <text evidence="5">The sequence shown here is derived from an EMBL/GenBank/DDBJ whole genome shotgun (WGS) entry which is preliminary data.</text>
</comment>
<keyword evidence="2" id="KW-0472">Membrane</keyword>
<keyword evidence="2" id="KW-1133">Transmembrane helix</keyword>
<proteinExistence type="predicted"/>
<dbReference type="Pfam" id="PF03184">
    <property type="entry name" value="DDE_1"/>
    <property type="match status" value="1"/>
</dbReference>
<feature type="domain" description="HTH psq-type" evidence="4">
    <location>
        <begin position="15"/>
        <end position="56"/>
    </location>
</feature>
<evidence type="ECO:0000313" key="5">
    <source>
        <dbReference type="EMBL" id="KAJ4425599.1"/>
    </source>
</evidence>
<dbReference type="Proteomes" id="UP001148838">
    <property type="component" value="Unassembled WGS sequence"/>
</dbReference>
<name>A0ABQ8RVA4_PERAM</name>
<feature type="domain" description="DDE-1" evidence="3">
    <location>
        <begin position="216"/>
        <end position="295"/>
    </location>
</feature>
<comment type="subcellular location">
    <subcellularLocation>
        <location evidence="1">Nucleus</location>
    </subcellularLocation>
</comment>
<dbReference type="Pfam" id="PF05225">
    <property type="entry name" value="HTH_psq"/>
    <property type="match status" value="1"/>
</dbReference>
<dbReference type="InterPro" id="IPR009057">
    <property type="entry name" value="Homeodomain-like_sf"/>
</dbReference>
<gene>
    <name evidence="5" type="ORF">ANN_27795</name>
</gene>
<evidence type="ECO:0000259" key="3">
    <source>
        <dbReference type="Pfam" id="PF03184"/>
    </source>
</evidence>
<evidence type="ECO:0000256" key="2">
    <source>
        <dbReference type="SAM" id="Phobius"/>
    </source>
</evidence>
<organism evidence="5 6">
    <name type="scientific">Periplaneta americana</name>
    <name type="common">American cockroach</name>
    <name type="synonym">Blatta americana</name>
    <dbReference type="NCBI Taxonomy" id="6978"/>
    <lineage>
        <taxon>Eukaryota</taxon>
        <taxon>Metazoa</taxon>
        <taxon>Ecdysozoa</taxon>
        <taxon>Arthropoda</taxon>
        <taxon>Hexapoda</taxon>
        <taxon>Insecta</taxon>
        <taxon>Pterygota</taxon>
        <taxon>Neoptera</taxon>
        <taxon>Polyneoptera</taxon>
        <taxon>Dictyoptera</taxon>
        <taxon>Blattodea</taxon>
        <taxon>Blattoidea</taxon>
        <taxon>Blattidae</taxon>
        <taxon>Blattinae</taxon>
        <taxon>Periplaneta</taxon>
    </lineage>
</organism>
<evidence type="ECO:0000256" key="1">
    <source>
        <dbReference type="ARBA" id="ARBA00004123"/>
    </source>
</evidence>
<feature type="transmembrane region" description="Helical" evidence="2">
    <location>
        <begin position="215"/>
        <end position="234"/>
    </location>
</feature>
<dbReference type="InterPro" id="IPR007889">
    <property type="entry name" value="HTH_Psq"/>
</dbReference>
<dbReference type="SUPFAM" id="SSF46689">
    <property type="entry name" value="Homeodomain-like"/>
    <property type="match status" value="1"/>
</dbReference>
<reference evidence="5 6" key="1">
    <citation type="journal article" date="2022" name="Allergy">
        <title>Genome assembly and annotation of Periplaneta americana reveal a comprehensive cockroach allergen profile.</title>
        <authorList>
            <person name="Wang L."/>
            <person name="Xiong Q."/>
            <person name="Saelim N."/>
            <person name="Wang L."/>
            <person name="Nong W."/>
            <person name="Wan A.T."/>
            <person name="Shi M."/>
            <person name="Liu X."/>
            <person name="Cao Q."/>
            <person name="Hui J.H.L."/>
            <person name="Sookrung N."/>
            <person name="Leung T.F."/>
            <person name="Tungtrongchitr A."/>
            <person name="Tsui S.K.W."/>
        </authorList>
    </citation>
    <scope>NUCLEOTIDE SEQUENCE [LARGE SCALE GENOMIC DNA]</scope>
    <source>
        <strain evidence="5">PWHHKU_190912</strain>
    </source>
</reference>
<keyword evidence="2" id="KW-0812">Transmembrane</keyword>
<sequence>MVRVYKRKTEKGRWDEDEVQKALQEICDKNLSTRQAAFKYQIPHTTLLSRIHRGINYKVINKGRYKPVLNAKMEEELKLHVIYLEKVFYGLCVTDLRRLAFEFAEINGISHPFNKTRRMAGKDWCNGFMKRQGDLSIRRPEATSLARVTGFSKESINRFFDLLKQLMDKHKFSADKIFNCDETGISTVQKPRKIIAERGRKQVGRITSLERSRNITMLACVSALGTFIPPFLVYPRVRMNPQLLTGSMNGTVAYANPPGWMDSSLFLKFIEHLVNCVHPTKDNPILLILDGHASH</sequence>
<dbReference type="InterPro" id="IPR050863">
    <property type="entry name" value="CenT-Element_Derived"/>
</dbReference>
<dbReference type="PANTHER" id="PTHR19303">
    <property type="entry name" value="TRANSPOSON"/>
    <property type="match status" value="1"/>
</dbReference>
<accession>A0ABQ8RVA4</accession>
<dbReference type="PANTHER" id="PTHR19303:SF74">
    <property type="entry name" value="POGO TRANSPOSABLE ELEMENT WITH KRAB DOMAIN"/>
    <property type="match status" value="1"/>
</dbReference>